<dbReference type="Gene3D" id="3.20.20.380">
    <property type="entry name" value="Copper homeostasis (CutC) domain"/>
    <property type="match status" value="1"/>
</dbReference>
<keyword evidence="4" id="KW-1185">Reference proteome</keyword>
<comment type="subcellular location">
    <subcellularLocation>
        <location evidence="2">Cytoplasm</location>
    </subcellularLocation>
</comment>
<organism evidence="3 4">
    <name type="scientific">Salinicoccus bachuensis</name>
    <dbReference type="NCBI Taxonomy" id="3136731"/>
    <lineage>
        <taxon>Bacteria</taxon>
        <taxon>Bacillati</taxon>
        <taxon>Bacillota</taxon>
        <taxon>Bacilli</taxon>
        <taxon>Bacillales</taxon>
        <taxon>Staphylococcaceae</taxon>
        <taxon>Salinicoccus</taxon>
    </lineage>
</organism>
<dbReference type="RefSeq" id="WP_342388839.1">
    <property type="nucleotide sequence ID" value="NZ_CP138333.2"/>
</dbReference>
<protein>
    <recommendedName>
        <fullName evidence="2">PF03932 family protein CutC</fullName>
    </recommendedName>
</protein>
<dbReference type="HAMAP" id="MF_00795">
    <property type="entry name" value="CutC"/>
    <property type="match status" value="1"/>
</dbReference>
<dbReference type="InterPro" id="IPR036822">
    <property type="entry name" value="CutC-like_dom_sf"/>
</dbReference>
<name>A0ABZ3CK73_9STAP</name>
<comment type="caution">
    <text evidence="2">Once thought to be involved in copper homeostasis, experiments in E.coli have shown this is not the case.</text>
</comment>
<proteinExistence type="inferred from homology"/>
<dbReference type="Pfam" id="PF03932">
    <property type="entry name" value="CutC"/>
    <property type="match status" value="1"/>
</dbReference>
<evidence type="ECO:0000313" key="4">
    <source>
        <dbReference type="Proteomes" id="UP001455384"/>
    </source>
</evidence>
<dbReference type="InterPro" id="IPR005627">
    <property type="entry name" value="CutC-like"/>
</dbReference>
<keyword evidence="2" id="KW-0963">Cytoplasm</keyword>
<evidence type="ECO:0000256" key="2">
    <source>
        <dbReference type="HAMAP-Rule" id="MF_00795"/>
    </source>
</evidence>
<dbReference type="Proteomes" id="UP001455384">
    <property type="component" value="Chromosome"/>
</dbReference>
<evidence type="ECO:0000256" key="1">
    <source>
        <dbReference type="ARBA" id="ARBA00007768"/>
    </source>
</evidence>
<evidence type="ECO:0000313" key="3">
    <source>
        <dbReference type="EMBL" id="WZX30320.1"/>
    </source>
</evidence>
<gene>
    <name evidence="2" type="primary">cutC</name>
    <name evidence="3" type="ORF">RQP18_03800</name>
</gene>
<reference evidence="4" key="1">
    <citation type="submission" date="2023-10" db="EMBL/GenBank/DDBJ databases">
        <title>Genome analysis and identification of Salinococcus sp. Bachu38 nov., a PGPR from the rhizosphere of Tamarix.</title>
        <authorList>
            <person name="Liang Z."/>
            <person name="Zhang X."/>
            <person name="Jia J."/>
            <person name="Chen X."/>
            <person name="Wang Y."/>
            <person name="Wang Q."/>
            <person name="Wang R."/>
        </authorList>
    </citation>
    <scope>NUCLEOTIDE SEQUENCE [LARGE SCALE GENOMIC DNA]</scope>
    <source>
        <strain evidence="4">Bachu38</strain>
    </source>
</reference>
<dbReference type="SUPFAM" id="SSF110395">
    <property type="entry name" value="CutC-like"/>
    <property type="match status" value="1"/>
</dbReference>
<comment type="similarity">
    <text evidence="1 2">Belongs to the CutC family.</text>
</comment>
<dbReference type="PANTHER" id="PTHR12598">
    <property type="entry name" value="COPPER HOMEOSTASIS PROTEIN CUTC"/>
    <property type="match status" value="1"/>
</dbReference>
<dbReference type="PANTHER" id="PTHR12598:SF0">
    <property type="entry name" value="COPPER HOMEOSTASIS PROTEIN CUTC HOMOLOG"/>
    <property type="match status" value="1"/>
</dbReference>
<accession>A0ABZ3CK73</accession>
<dbReference type="EMBL" id="CP138333">
    <property type="protein sequence ID" value="WZX30320.1"/>
    <property type="molecule type" value="Genomic_DNA"/>
</dbReference>
<sequence>MIIEGIATNIQDIHDLNRFGADRVELCGEMEKDGLTPEMNLVEEAVKVSDIPINVMIRPHDDSFHYTDEEIQQMAEQIEEVGSYGANGIVIGVLTEDGHIDVRALDKFISVCGGMDITFHKAFDALEDQSEGLDVLLEYPEVRTILTSGGPGGVTDNFENLQKLMKGAGIHMNIMPGGGLSTENVTEVVDGLNPDSLHFGTGIRIGKSYDEGISKEKIEFIRSVVHK</sequence>